<keyword evidence="1" id="KW-0732">Signal</keyword>
<accession>A0A077F9R6</accession>
<dbReference type="EMBL" id="CP009048">
    <property type="protein sequence ID" value="AIL60579.1"/>
    <property type="molecule type" value="Genomic_DNA"/>
</dbReference>
<name>A0A077F9R6_9PSED</name>
<proteinExistence type="predicted"/>
<sequence length="392" mass="43005">MNCFKQLRCMLLAGVTMLMVPAADALEATISARYVGGASAKFENTTPPAAFCERWASFCRNREVVDLPITYVKDVIEADIRDQYYMKLPGRRQVDVFRDQGGESHTLDFEFTAVSQRTSGPPYSNSPVYNSVLAGGCTKAATFANPPWVGFIWEVTTPQSPAACYSRNTRAQPDYHAVVTAVDMGVSYNLIMPAPYRMKPGIYRGSATYTIGPGGDFDFGNGVSQLNGNSLTINFVLDVQHAFFFDFPPGSDRAVLEPRGGWQNWLSGGAVPQRLYRDLPFKLSSTGPFKVYKLCQYDVGMLCGLRTDNGDQVPVQLALSLPAGIQYQGRPVERLPLPTGRVQALQFDAVTTTLNRPGQLHFEVGKDDVRAMLAHAGSTYTGQVTVVFDAEL</sequence>
<dbReference type="KEGG" id="palk:PSAKL28_13530"/>
<evidence type="ECO:0000256" key="1">
    <source>
        <dbReference type="SAM" id="SignalP"/>
    </source>
</evidence>
<feature type="signal peptide" evidence="1">
    <location>
        <begin position="1"/>
        <end position="25"/>
    </location>
</feature>
<dbReference type="Proteomes" id="UP000028931">
    <property type="component" value="Chromosome"/>
</dbReference>
<dbReference type="HOGENOM" id="CLU_052340_0_0_6"/>
<dbReference type="AlphaFoldDB" id="A0A077F9R6"/>
<evidence type="ECO:0000313" key="2">
    <source>
        <dbReference type="EMBL" id="AIL60579.1"/>
    </source>
</evidence>
<dbReference type="RefSeq" id="WP_038608259.1">
    <property type="nucleotide sequence ID" value="NZ_CP009048.1"/>
</dbReference>
<gene>
    <name evidence="2" type="ORF">PSAKL28_13530</name>
</gene>
<reference evidence="2 3" key="1">
    <citation type="submission" date="2014-07" db="EMBL/GenBank/DDBJ databases">
        <authorList>
            <person name="Lee K."/>
            <person name="Lim J.Y."/>
            <person name="Hwang I."/>
        </authorList>
    </citation>
    <scope>NUCLEOTIDE SEQUENCE [LARGE SCALE GENOMIC DNA]</scope>
    <source>
        <strain evidence="2 3">KL28</strain>
    </source>
</reference>
<protein>
    <submittedName>
        <fullName evidence="2">Uncharacterized protein</fullName>
    </submittedName>
</protein>
<dbReference type="eggNOG" id="ENOG5032UT6">
    <property type="taxonomic scope" value="Bacteria"/>
</dbReference>
<organism evidence="2 3">
    <name type="scientific">Pseudomonas alkylphenolica</name>
    <dbReference type="NCBI Taxonomy" id="237609"/>
    <lineage>
        <taxon>Bacteria</taxon>
        <taxon>Pseudomonadati</taxon>
        <taxon>Pseudomonadota</taxon>
        <taxon>Gammaproteobacteria</taxon>
        <taxon>Pseudomonadales</taxon>
        <taxon>Pseudomonadaceae</taxon>
        <taxon>Pseudomonas</taxon>
    </lineage>
</organism>
<feature type="chain" id="PRO_5001718533" evidence="1">
    <location>
        <begin position="26"/>
        <end position="392"/>
    </location>
</feature>
<evidence type="ECO:0000313" key="3">
    <source>
        <dbReference type="Proteomes" id="UP000028931"/>
    </source>
</evidence>